<keyword evidence="6" id="KW-0414">Isoprene biosynthesis</keyword>
<organism evidence="8 9">
    <name type="scientific">Simkania negevensis (strain ATCC VR-1471 / DSM 27360 / Z)</name>
    <dbReference type="NCBI Taxonomy" id="331113"/>
    <lineage>
        <taxon>Bacteria</taxon>
        <taxon>Pseudomonadati</taxon>
        <taxon>Chlamydiota</taxon>
        <taxon>Chlamydiia</taxon>
        <taxon>Parachlamydiales</taxon>
        <taxon>Simkaniaceae</taxon>
        <taxon>Simkania</taxon>
    </lineage>
</organism>
<evidence type="ECO:0000256" key="3">
    <source>
        <dbReference type="ARBA" id="ARBA00022679"/>
    </source>
</evidence>
<dbReference type="SFLD" id="SFLDS00005">
    <property type="entry name" value="Isoprenoid_Synthase_Type_I"/>
    <property type="match status" value="1"/>
</dbReference>
<comment type="cofactor">
    <cofactor evidence="1">
        <name>Mg(2+)</name>
        <dbReference type="ChEBI" id="CHEBI:18420"/>
    </cofactor>
</comment>
<dbReference type="GO" id="GO:0005737">
    <property type="term" value="C:cytoplasm"/>
    <property type="evidence" value="ECO:0007669"/>
    <property type="project" value="UniProtKB-ARBA"/>
</dbReference>
<reference key="1">
    <citation type="journal article" date="2011" name="Mol. Biol. Evol.">
        <title>Unity in variety -- the pan-genome of the Chlamydiae.</title>
        <authorList>
            <person name="Collingro A."/>
            <person name="Tischler P."/>
            <person name="Weinmaier T."/>
            <person name="Penz T."/>
            <person name="Heinz E."/>
            <person name="Brunham R.C."/>
            <person name="Read T.D."/>
            <person name="Bavoil P.M."/>
            <person name="Sachse K."/>
            <person name="Kahane S."/>
            <person name="Friedman M.G."/>
            <person name="Rattei T."/>
            <person name="Myers G.S.A."/>
            <person name="Horn M."/>
        </authorList>
    </citation>
    <scope>NUCLEOTIDE SEQUENCE</scope>
    <source>
        <strain>Z</strain>
    </source>
</reference>
<dbReference type="FunFam" id="1.10.600.10:FF:000001">
    <property type="entry name" value="Geranylgeranyl diphosphate synthase"/>
    <property type="match status" value="1"/>
</dbReference>
<dbReference type="EMBL" id="FR872582">
    <property type="protein sequence ID" value="CCB88820.1"/>
    <property type="molecule type" value="Genomic_DNA"/>
</dbReference>
<keyword evidence="9" id="KW-1185">Reference proteome</keyword>
<dbReference type="EC" id="2.5.1.10" evidence="8"/>
<evidence type="ECO:0000313" key="8">
    <source>
        <dbReference type="EMBL" id="CCB88820.1"/>
    </source>
</evidence>
<dbReference type="PANTHER" id="PTHR43281:SF1">
    <property type="entry name" value="FARNESYL DIPHOSPHATE SYNTHASE"/>
    <property type="match status" value="1"/>
</dbReference>
<evidence type="ECO:0000256" key="5">
    <source>
        <dbReference type="ARBA" id="ARBA00022842"/>
    </source>
</evidence>
<dbReference type="NCBIfam" id="NF045485">
    <property type="entry name" value="FPPsyn"/>
    <property type="match status" value="1"/>
</dbReference>
<evidence type="ECO:0000256" key="6">
    <source>
        <dbReference type="ARBA" id="ARBA00023229"/>
    </source>
</evidence>
<gene>
    <name evidence="8" type="primary">crtE</name>
    <name evidence="8" type="ordered locus">SNE_A09430</name>
</gene>
<proteinExistence type="inferred from homology"/>
<dbReference type="CDD" id="cd00685">
    <property type="entry name" value="Trans_IPPS_HT"/>
    <property type="match status" value="1"/>
</dbReference>
<name>F8L4V2_SIMNZ</name>
<dbReference type="InterPro" id="IPR008949">
    <property type="entry name" value="Isoprenoid_synthase_dom_sf"/>
</dbReference>
<evidence type="ECO:0000256" key="7">
    <source>
        <dbReference type="RuleBase" id="RU004466"/>
    </source>
</evidence>
<dbReference type="KEGG" id="sng:SNE_A09430"/>
<dbReference type="OrthoDB" id="9805316at2"/>
<dbReference type="PROSITE" id="PS00723">
    <property type="entry name" value="POLYPRENYL_SYNTHASE_1"/>
    <property type="match status" value="1"/>
</dbReference>
<dbReference type="SFLD" id="SFLDG01017">
    <property type="entry name" value="Polyprenyl_Transferase_Like"/>
    <property type="match status" value="1"/>
</dbReference>
<dbReference type="AlphaFoldDB" id="F8L4V2"/>
<dbReference type="InterPro" id="IPR053378">
    <property type="entry name" value="Prenyl_diphosphate_synthase"/>
</dbReference>
<evidence type="ECO:0000256" key="2">
    <source>
        <dbReference type="ARBA" id="ARBA00006706"/>
    </source>
</evidence>
<dbReference type="PANTHER" id="PTHR43281">
    <property type="entry name" value="FARNESYL DIPHOSPHATE SYNTHASE"/>
    <property type="match status" value="1"/>
</dbReference>
<protein>
    <submittedName>
        <fullName evidence="8">Farnesyl diphosphate synthase</fullName>
        <ecNumber evidence="8">2.5.1.10</ecNumber>
    </submittedName>
</protein>
<dbReference type="Proteomes" id="UP000000496">
    <property type="component" value="Chromosome gsn.131"/>
</dbReference>
<evidence type="ECO:0000256" key="1">
    <source>
        <dbReference type="ARBA" id="ARBA00001946"/>
    </source>
</evidence>
<keyword evidence="3 7" id="KW-0808">Transferase</keyword>
<keyword evidence="4" id="KW-0479">Metal-binding</keyword>
<keyword evidence="5" id="KW-0460">Magnesium</keyword>
<dbReference type="RefSeq" id="WP_013943287.1">
    <property type="nucleotide sequence ID" value="NC_015713.1"/>
</dbReference>
<dbReference type="InterPro" id="IPR033749">
    <property type="entry name" value="Polyprenyl_synt_CS"/>
</dbReference>
<dbReference type="eggNOG" id="COG0142">
    <property type="taxonomic scope" value="Bacteria"/>
</dbReference>
<dbReference type="HOGENOM" id="CLU_014015_0_1_0"/>
<evidence type="ECO:0000313" key="9">
    <source>
        <dbReference type="Proteomes" id="UP000000496"/>
    </source>
</evidence>
<dbReference type="STRING" id="331113.SNE_A09430"/>
<dbReference type="Gene3D" id="1.10.600.10">
    <property type="entry name" value="Farnesyl Diphosphate Synthase"/>
    <property type="match status" value="1"/>
</dbReference>
<dbReference type="GO" id="GO:0046872">
    <property type="term" value="F:metal ion binding"/>
    <property type="evidence" value="ECO:0007669"/>
    <property type="project" value="UniProtKB-KW"/>
</dbReference>
<comment type="similarity">
    <text evidence="2 7">Belongs to the FPP/GGPP synthase family.</text>
</comment>
<evidence type="ECO:0000256" key="4">
    <source>
        <dbReference type="ARBA" id="ARBA00022723"/>
    </source>
</evidence>
<dbReference type="GO" id="GO:0004337">
    <property type="term" value="F:(2E,6E)-farnesyl diphosphate synthase activity"/>
    <property type="evidence" value="ECO:0007669"/>
    <property type="project" value="UniProtKB-EC"/>
</dbReference>
<dbReference type="Pfam" id="PF00348">
    <property type="entry name" value="polyprenyl_synt"/>
    <property type="match status" value="1"/>
</dbReference>
<dbReference type="GO" id="GO:0016114">
    <property type="term" value="P:terpenoid biosynthetic process"/>
    <property type="evidence" value="ECO:0007669"/>
    <property type="project" value="UniProtKB-ARBA"/>
</dbReference>
<dbReference type="InterPro" id="IPR000092">
    <property type="entry name" value="Polyprenyl_synt"/>
</dbReference>
<accession>F8L4V2</accession>
<reference evidence="8 9" key="2">
    <citation type="journal article" date="2011" name="Mol. Biol. Evol.">
        <title>Unity in variety--the pan-genome of the Chlamydiae.</title>
        <authorList>
            <person name="Collingro A."/>
            <person name="Tischler P."/>
            <person name="Weinmaier T."/>
            <person name="Penz T."/>
            <person name="Heinz E."/>
            <person name="Brunham R.C."/>
            <person name="Read T.D."/>
            <person name="Bavoil P.M."/>
            <person name="Sachse K."/>
            <person name="Kahane S."/>
            <person name="Friedman M.G."/>
            <person name="Rattei T."/>
            <person name="Myers G.S."/>
            <person name="Horn M."/>
        </authorList>
    </citation>
    <scope>NUCLEOTIDE SEQUENCE [LARGE SCALE GENOMIC DNA]</scope>
    <source>
        <strain evidence="9">ATCC VR-1471 / Z</strain>
    </source>
</reference>
<sequence length="293" mass="32360">MKTQDLITRHQDLIEQRLQAIIPVVNSPHLLLYQAARYSLLLPAKRIRPLLLLAALEDFDCPLEWGIDPACALEMVHTYSLIHDDLPCMDDDELRRGKPTLHKVYGEAQAVLAGDFLLTYAFDVLSQAPYLSSETKLRLIQLLSKRAGGEGMIGGQVIDILHEGKSIDPDTLTLMFSKKTAALLATALEFGALIAGLNSEDQIHLHNAGFALGIGFQYVDDLLDVIGDESKLGKPIGSDKSKQKASALTLYSEEEVQEKANACLREALSELDLLSSPVPQLTEVFKKCFYRSN</sequence>
<dbReference type="SUPFAM" id="SSF48576">
    <property type="entry name" value="Terpenoid synthases"/>
    <property type="match status" value="1"/>
</dbReference>